<dbReference type="Gene3D" id="3.40.50.10400">
    <property type="entry name" value="Hypothetical protein PA1492"/>
    <property type="match status" value="1"/>
</dbReference>
<evidence type="ECO:0000313" key="1">
    <source>
        <dbReference type="EMBL" id="MYN42454.1"/>
    </source>
</evidence>
<comment type="caution">
    <text evidence="1">The sequence shown here is derived from an EMBL/GenBank/DDBJ whole genome shotgun (WGS) entry which is preliminary data.</text>
</comment>
<name>A0ABW9WQH2_9BURK</name>
<organism evidence="1 2">
    <name type="scientific">Duganella margarita</name>
    <dbReference type="NCBI Taxonomy" id="2692170"/>
    <lineage>
        <taxon>Bacteria</taxon>
        <taxon>Pseudomonadati</taxon>
        <taxon>Pseudomonadota</taxon>
        <taxon>Betaproteobacteria</taxon>
        <taxon>Burkholderiales</taxon>
        <taxon>Oxalobacteraceae</taxon>
        <taxon>Telluria group</taxon>
        <taxon>Duganella</taxon>
    </lineage>
</organism>
<gene>
    <name evidence="1" type="ORF">GTP55_24235</name>
</gene>
<keyword evidence="2" id="KW-1185">Reference proteome</keyword>
<proteinExistence type="predicted"/>
<dbReference type="Proteomes" id="UP000466332">
    <property type="component" value="Unassembled WGS sequence"/>
</dbReference>
<dbReference type="EMBL" id="WWCS01000021">
    <property type="protein sequence ID" value="MYN42454.1"/>
    <property type="molecule type" value="Genomic_DNA"/>
</dbReference>
<accession>A0ABW9WQH2</accession>
<dbReference type="Pfam" id="PF14359">
    <property type="entry name" value="DUF4406"/>
    <property type="match status" value="1"/>
</dbReference>
<dbReference type="RefSeq" id="WP_161047362.1">
    <property type="nucleotide sequence ID" value="NZ_WWCS01000021.1"/>
</dbReference>
<reference evidence="1 2" key="1">
    <citation type="submission" date="2019-12" db="EMBL/GenBank/DDBJ databases">
        <title>Novel species isolated from a subtropical stream in China.</title>
        <authorList>
            <person name="Lu H."/>
        </authorList>
    </citation>
    <scope>NUCLEOTIDE SEQUENCE [LARGE SCALE GENOMIC DNA]</scope>
    <source>
        <strain evidence="1 2">FT109W</strain>
    </source>
</reference>
<dbReference type="SUPFAM" id="SSF52309">
    <property type="entry name" value="N-(deoxy)ribosyltransferase-like"/>
    <property type="match status" value="1"/>
</dbReference>
<evidence type="ECO:0000313" key="2">
    <source>
        <dbReference type="Proteomes" id="UP000466332"/>
    </source>
</evidence>
<sequence>MSRIYLAGPMSGIANLNFPLFNAEAARLRALGYDVVNPAEINGGADEVVACAAMTAEQYQQHWCACMRRDITELMKCDGVATLPNWANSRGASLEVDIASRLGMPVYFAEDLTGRVPNFDDLEVA</sequence>
<dbReference type="InterPro" id="IPR025518">
    <property type="entry name" value="DUF4406"/>
</dbReference>
<protein>
    <submittedName>
        <fullName evidence="1">DUF4406 domain-containing protein</fullName>
    </submittedName>
</protein>